<dbReference type="PANTHER" id="PTHR30096:SF0">
    <property type="entry name" value="4,5-DOPA DIOXYGENASE EXTRADIOL-LIKE PROTEIN"/>
    <property type="match status" value="1"/>
</dbReference>
<proteinExistence type="inferred from homology"/>
<dbReference type="STRING" id="112903.SAMN04490178_14026"/>
<dbReference type="GO" id="GO:0008198">
    <property type="term" value="F:ferrous iron binding"/>
    <property type="evidence" value="ECO:0007669"/>
    <property type="project" value="InterPro"/>
</dbReference>
<dbReference type="GO" id="GO:0016702">
    <property type="term" value="F:oxidoreductase activity, acting on single donors with incorporation of molecular oxygen, incorporation of two atoms of oxygen"/>
    <property type="evidence" value="ECO:0007669"/>
    <property type="project" value="UniProtKB-ARBA"/>
</dbReference>
<dbReference type="CDD" id="cd07363">
    <property type="entry name" value="45_DOPA_Dioxygenase"/>
    <property type="match status" value="1"/>
</dbReference>
<dbReference type="EMBL" id="FODY01000040">
    <property type="protein sequence ID" value="SEP46724.1"/>
    <property type="molecule type" value="Genomic_DNA"/>
</dbReference>
<accession>A0A1H8Y382</accession>
<sequence length="260" mass="28556">MKMPVLFIGHGSPVNILEDNLYTKSLVKLGKRLPVPQAILVVSAHWQTEGSYVTASAQPETIYDFYGFPQELYQVSYACPGSPATADLVETVTAGMVCRDACRGIDHAAWAVLKHMYPAADIPVLEMSLDVNKSPCEHYELGKRLAPLREQGVLIMGSGNIVHNLRRARFSQLYGGAYAWTLAFDGLVEAALLAGDHDSLIHYEKLPQAELAVPTDEHFLPLLYAAALQEADDTLKFTCKDMQNGSISMRGLVYSAPKED</sequence>
<dbReference type="GO" id="GO:0008270">
    <property type="term" value="F:zinc ion binding"/>
    <property type="evidence" value="ECO:0007669"/>
    <property type="project" value="InterPro"/>
</dbReference>
<dbReference type="SUPFAM" id="SSF53213">
    <property type="entry name" value="LigB-like"/>
    <property type="match status" value="1"/>
</dbReference>
<keyword evidence="7" id="KW-0223">Dioxygenase</keyword>
<reference evidence="7 8" key="1">
    <citation type="submission" date="2016-10" db="EMBL/GenBank/DDBJ databases">
        <authorList>
            <person name="de Groot N.N."/>
        </authorList>
    </citation>
    <scope>NUCLEOTIDE SEQUENCE [LARGE SCALE GENOMIC DNA]</scope>
    <source>
        <strain evidence="7 8">DSM 13305</strain>
    </source>
</reference>
<feature type="domain" description="Extradiol ring-cleavage dioxygenase class III enzyme subunit B" evidence="6">
    <location>
        <begin position="35"/>
        <end position="232"/>
    </location>
</feature>
<comment type="similarity">
    <text evidence="2">Belongs to the DODA-type extradiol aromatic ring-opening dioxygenase family.</text>
</comment>
<dbReference type="PIRSF" id="PIRSF006157">
    <property type="entry name" value="Doxgns_DODA"/>
    <property type="match status" value="1"/>
</dbReference>
<evidence type="ECO:0000256" key="5">
    <source>
        <dbReference type="ARBA" id="ARBA00023002"/>
    </source>
</evidence>
<dbReference type="NCBIfam" id="NF007914">
    <property type="entry name" value="PRK10628.1"/>
    <property type="match status" value="1"/>
</dbReference>
<keyword evidence="5" id="KW-0560">Oxidoreductase</keyword>
<dbReference type="RefSeq" id="WP_218140742.1">
    <property type="nucleotide sequence ID" value="NZ_FODY01000040.1"/>
</dbReference>
<evidence type="ECO:0000313" key="7">
    <source>
        <dbReference type="EMBL" id="SEP46724.1"/>
    </source>
</evidence>
<evidence type="ECO:0000256" key="3">
    <source>
        <dbReference type="ARBA" id="ARBA00022723"/>
    </source>
</evidence>
<dbReference type="Gene3D" id="3.40.830.10">
    <property type="entry name" value="LigB-like"/>
    <property type="match status" value="1"/>
</dbReference>
<organism evidence="7 8">
    <name type="scientific">Propionispora vibrioides</name>
    <dbReference type="NCBI Taxonomy" id="112903"/>
    <lineage>
        <taxon>Bacteria</taxon>
        <taxon>Bacillati</taxon>
        <taxon>Bacillota</taxon>
        <taxon>Negativicutes</taxon>
        <taxon>Selenomonadales</taxon>
        <taxon>Sporomusaceae</taxon>
        <taxon>Propionispora</taxon>
    </lineage>
</organism>
<dbReference type="PANTHER" id="PTHR30096">
    <property type="entry name" value="4,5-DOPA DIOXYGENASE EXTRADIOL-LIKE PROTEIN"/>
    <property type="match status" value="1"/>
</dbReference>
<dbReference type="InterPro" id="IPR014436">
    <property type="entry name" value="Extradiol_dOase_DODA"/>
</dbReference>
<dbReference type="Pfam" id="PF02900">
    <property type="entry name" value="LigB"/>
    <property type="match status" value="1"/>
</dbReference>
<name>A0A1H8Y382_9FIRM</name>
<dbReference type="AlphaFoldDB" id="A0A1H8Y382"/>
<keyword evidence="8" id="KW-1185">Reference proteome</keyword>
<gene>
    <name evidence="7" type="ORF">SAMN04490178_14026</name>
</gene>
<dbReference type="Proteomes" id="UP000198847">
    <property type="component" value="Unassembled WGS sequence"/>
</dbReference>
<keyword evidence="4" id="KW-0862">Zinc</keyword>
<evidence type="ECO:0000256" key="2">
    <source>
        <dbReference type="ARBA" id="ARBA00007581"/>
    </source>
</evidence>
<dbReference type="InterPro" id="IPR004183">
    <property type="entry name" value="Xdiol_dOase_suB"/>
</dbReference>
<evidence type="ECO:0000256" key="1">
    <source>
        <dbReference type="ARBA" id="ARBA00001947"/>
    </source>
</evidence>
<keyword evidence="3" id="KW-0479">Metal-binding</keyword>
<protein>
    <submittedName>
        <fullName evidence="7">Aromatic ring-opening dioxygenase, catalytic subunit, LigB family</fullName>
    </submittedName>
</protein>
<evidence type="ECO:0000313" key="8">
    <source>
        <dbReference type="Proteomes" id="UP000198847"/>
    </source>
</evidence>
<comment type="cofactor">
    <cofactor evidence="1">
        <name>Zn(2+)</name>
        <dbReference type="ChEBI" id="CHEBI:29105"/>
    </cofactor>
</comment>
<evidence type="ECO:0000259" key="6">
    <source>
        <dbReference type="Pfam" id="PF02900"/>
    </source>
</evidence>
<evidence type="ECO:0000256" key="4">
    <source>
        <dbReference type="ARBA" id="ARBA00022833"/>
    </source>
</evidence>